<proteinExistence type="predicted"/>
<keyword evidence="3" id="KW-1185">Reference proteome</keyword>
<evidence type="ECO:0000313" key="2">
    <source>
        <dbReference type="EMBL" id="MTD33630.1"/>
    </source>
</evidence>
<sequence>MTTPHFDYITGLIAAAKAEADKLSHHADHNGLAGEIRELAAQKCVEPFLTQSFRCGTGKVIDSLGNKSDQTDIVVFHKKTVAPVLLSSQLGLFPVECVRYAFEVKSTLSATEIKDANAKFRALAKLKSYPKTDANESVIGGPMPVSVLFAFSSDIVGDELERYLRYTEDNSPPCTVLCVLGKGYWWYASGKWHGMRCVPKMPPFAEYAFVTGLMNTLSSEECSIRPFNPGPYIDAIGSVMDALGLKPGNTPPDFFIELEQ</sequence>
<evidence type="ECO:0000259" key="1">
    <source>
        <dbReference type="Pfam" id="PF20247"/>
    </source>
</evidence>
<dbReference type="InterPro" id="IPR046537">
    <property type="entry name" value="DUF6602"/>
</dbReference>
<dbReference type="Pfam" id="PF20247">
    <property type="entry name" value="DUF6602"/>
    <property type="match status" value="1"/>
</dbReference>
<dbReference type="CDD" id="cd21173">
    <property type="entry name" value="NucC-like"/>
    <property type="match status" value="1"/>
</dbReference>
<accession>A0A844GE85</accession>
<dbReference type="EMBL" id="WLYX01000001">
    <property type="protein sequence ID" value="MTD33630.1"/>
    <property type="molecule type" value="Genomic_DNA"/>
</dbReference>
<dbReference type="Proteomes" id="UP000446658">
    <property type="component" value="Unassembled WGS sequence"/>
</dbReference>
<reference evidence="2 3" key="1">
    <citation type="submission" date="2019-11" db="EMBL/GenBank/DDBJ databases">
        <title>Draft genome sequence of Paludibacterium sp. dN18-1.</title>
        <authorList>
            <person name="Im W.-T."/>
        </authorList>
    </citation>
    <scope>NUCLEOTIDE SEQUENCE [LARGE SCALE GENOMIC DNA]</scope>
    <source>
        <strain evidence="3">dN 18-1</strain>
    </source>
</reference>
<evidence type="ECO:0000313" key="3">
    <source>
        <dbReference type="Proteomes" id="UP000446658"/>
    </source>
</evidence>
<protein>
    <recommendedName>
        <fullName evidence="1">DUF6602 domain-containing protein</fullName>
    </recommendedName>
</protein>
<comment type="caution">
    <text evidence="2">The sequence shown here is derived from an EMBL/GenBank/DDBJ whole genome shotgun (WGS) entry which is preliminary data.</text>
</comment>
<name>A0A844GE85_9NEIS</name>
<gene>
    <name evidence="2" type="ORF">GKE73_12975</name>
</gene>
<dbReference type="AlphaFoldDB" id="A0A844GE85"/>
<feature type="domain" description="DUF6602" evidence="1">
    <location>
        <begin position="23"/>
        <end position="126"/>
    </location>
</feature>
<dbReference type="RefSeq" id="WP_230370678.1">
    <property type="nucleotide sequence ID" value="NZ_WLYX01000001.1"/>
</dbReference>
<organism evidence="2 3">
    <name type="scientific">Paludibacterium denitrificans</name>
    <dbReference type="NCBI Taxonomy" id="2675226"/>
    <lineage>
        <taxon>Bacteria</taxon>
        <taxon>Pseudomonadati</taxon>
        <taxon>Pseudomonadota</taxon>
        <taxon>Betaproteobacteria</taxon>
        <taxon>Neisseriales</taxon>
        <taxon>Chromobacteriaceae</taxon>
        <taxon>Paludibacterium</taxon>
    </lineage>
</organism>